<dbReference type="STRING" id="477680.SAMN05421788_111221"/>
<organism evidence="1 2">
    <name type="scientific">Filimonas lacunae</name>
    <dbReference type="NCBI Taxonomy" id="477680"/>
    <lineage>
        <taxon>Bacteria</taxon>
        <taxon>Pseudomonadati</taxon>
        <taxon>Bacteroidota</taxon>
        <taxon>Chitinophagia</taxon>
        <taxon>Chitinophagales</taxon>
        <taxon>Chitinophagaceae</taxon>
        <taxon>Filimonas</taxon>
    </lineage>
</organism>
<proteinExistence type="predicted"/>
<dbReference type="OrthoDB" id="648014at2"/>
<reference evidence="2" key="1">
    <citation type="submission" date="2017-01" db="EMBL/GenBank/DDBJ databases">
        <authorList>
            <person name="Varghese N."/>
            <person name="Submissions S."/>
        </authorList>
    </citation>
    <scope>NUCLEOTIDE SEQUENCE [LARGE SCALE GENOMIC DNA]</scope>
    <source>
        <strain evidence="2">DSM 21054</strain>
    </source>
</reference>
<gene>
    <name evidence="1" type="ORF">SAMN05421788_111221</name>
</gene>
<dbReference type="Proteomes" id="UP000186917">
    <property type="component" value="Unassembled WGS sequence"/>
</dbReference>
<dbReference type="AlphaFoldDB" id="A0A1N7RCI8"/>
<protein>
    <submittedName>
        <fullName evidence="1">YD repeat-containing protein</fullName>
    </submittedName>
</protein>
<dbReference type="EMBL" id="FTOR01000011">
    <property type="protein sequence ID" value="SIT32762.1"/>
    <property type="molecule type" value="Genomic_DNA"/>
</dbReference>
<dbReference type="PROSITE" id="PS51257">
    <property type="entry name" value="PROKAR_LIPOPROTEIN"/>
    <property type="match status" value="1"/>
</dbReference>
<dbReference type="Gene3D" id="2.40.128.720">
    <property type="match status" value="1"/>
</dbReference>
<name>A0A1N7RCI8_9BACT</name>
<evidence type="ECO:0000313" key="1">
    <source>
        <dbReference type="EMBL" id="SIT32762.1"/>
    </source>
</evidence>
<dbReference type="RefSeq" id="WP_076382065.1">
    <property type="nucleotide sequence ID" value="NZ_AP017422.1"/>
</dbReference>
<accession>A0A1N7RCI8</accession>
<keyword evidence="2" id="KW-1185">Reference proteome</keyword>
<sequence>MKRLAMGCLGMLAVTFFSCQKELGPLPADETNEIDTVITIPPVDTTPAPLYLVKLQQDFTLSGGSKESNTTNITWDSNKKITSYAVSGVANGTDISLKYRFDRNSSGKLIAATESNFPTASGYDSIVHKVFYKSGTEQLAYVTSFQYASGFVLNDSIVYTYDVNGYVSQKETYWGLAGMLQKYSRETYTYDGSGNLTKQVIAAWDGSSTYVSSSTLTYTYSTHKTMLKLGVEAFVVPLPSLSSPNYYSEYVQRTENSTFTNDYINTTYNVNDMPVTGTVTRSGTGIGSAYNGSASFVCTYIK</sequence>
<evidence type="ECO:0000313" key="2">
    <source>
        <dbReference type="Proteomes" id="UP000186917"/>
    </source>
</evidence>